<keyword evidence="9" id="KW-1185">Reference proteome</keyword>
<dbReference type="GO" id="GO:0046872">
    <property type="term" value="F:metal ion binding"/>
    <property type="evidence" value="ECO:0007669"/>
    <property type="project" value="UniProtKB-KW"/>
</dbReference>
<keyword evidence="4" id="KW-0408">Iron</keyword>
<evidence type="ECO:0000256" key="1">
    <source>
        <dbReference type="ARBA" id="ARBA00022714"/>
    </source>
</evidence>
<dbReference type="AlphaFoldDB" id="A0ABD6C2I0"/>
<dbReference type="Gene3D" id="1.10.150.120">
    <property type="entry name" value="[2Fe-2S]-binding domain"/>
    <property type="match status" value="1"/>
</dbReference>
<dbReference type="InterPro" id="IPR001041">
    <property type="entry name" value="2Fe-2S_ferredoxin-type"/>
</dbReference>
<dbReference type="CDD" id="cd00207">
    <property type="entry name" value="fer2"/>
    <property type="match status" value="1"/>
</dbReference>
<dbReference type="PROSITE" id="PS00197">
    <property type="entry name" value="2FE2S_FER_1"/>
    <property type="match status" value="1"/>
</dbReference>
<reference evidence="8 9" key="1">
    <citation type="journal article" date="2019" name="Int. J. Syst. Evol. Microbiol.">
        <title>The Global Catalogue of Microorganisms (GCM) 10K type strain sequencing project: providing services to taxonomists for standard genome sequencing and annotation.</title>
        <authorList>
            <consortium name="The Broad Institute Genomics Platform"/>
            <consortium name="The Broad Institute Genome Sequencing Center for Infectious Disease"/>
            <person name="Wu L."/>
            <person name="Ma J."/>
        </authorList>
    </citation>
    <scope>NUCLEOTIDE SEQUENCE [LARGE SCALE GENOMIC DNA]</scope>
    <source>
        <strain evidence="8 9">CGMCC 1.12689</strain>
    </source>
</reference>
<dbReference type="InterPro" id="IPR006058">
    <property type="entry name" value="2Fe2S_fd_BS"/>
</dbReference>
<dbReference type="Gene3D" id="3.10.20.30">
    <property type="match status" value="1"/>
</dbReference>
<dbReference type="PROSITE" id="PS51085">
    <property type="entry name" value="2FE2S_FER_2"/>
    <property type="match status" value="1"/>
</dbReference>
<comment type="caution">
    <text evidence="8">The sequence shown here is derived from an EMBL/GenBank/DDBJ whole genome shotgun (WGS) entry which is preliminary data.</text>
</comment>
<dbReference type="SUPFAM" id="SSF54292">
    <property type="entry name" value="2Fe-2S ferredoxin-like"/>
    <property type="match status" value="1"/>
</dbReference>
<name>A0ABD6C2I0_9EURY</name>
<dbReference type="FunFam" id="3.10.20.30:FF:000020">
    <property type="entry name" value="Xanthine dehydrogenase iron-sulfur subunit"/>
    <property type="match status" value="1"/>
</dbReference>
<accession>A0ABD6C2I0</accession>
<dbReference type="PANTHER" id="PTHR44379">
    <property type="entry name" value="OXIDOREDUCTASE WITH IRON-SULFUR SUBUNIT"/>
    <property type="match status" value="1"/>
</dbReference>
<dbReference type="InterPro" id="IPR036884">
    <property type="entry name" value="2Fe-2S-bd_dom_sf"/>
</dbReference>
<keyword evidence="5" id="KW-0411">Iron-sulfur</keyword>
<evidence type="ECO:0000259" key="7">
    <source>
        <dbReference type="PROSITE" id="PS51085"/>
    </source>
</evidence>
<proteinExistence type="predicted"/>
<evidence type="ECO:0000256" key="5">
    <source>
        <dbReference type="ARBA" id="ARBA00023014"/>
    </source>
</evidence>
<dbReference type="GO" id="GO:0016491">
    <property type="term" value="F:oxidoreductase activity"/>
    <property type="evidence" value="ECO:0007669"/>
    <property type="project" value="UniProtKB-KW"/>
</dbReference>
<evidence type="ECO:0000256" key="3">
    <source>
        <dbReference type="ARBA" id="ARBA00023002"/>
    </source>
</evidence>
<organism evidence="8 9">
    <name type="scientific">Halorubrum laminariae</name>
    <dbReference type="NCBI Taxonomy" id="1433523"/>
    <lineage>
        <taxon>Archaea</taxon>
        <taxon>Methanobacteriati</taxon>
        <taxon>Methanobacteriota</taxon>
        <taxon>Stenosarchaea group</taxon>
        <taxon>Halobacteria</taxon>
        <taxon>Halobacteriales</taxon>
        <taxon>Haloferacaceae</taxon>
        <taxon>Halorubrum</taxon>
    </lineage>
</organism>
<dbReference type="InterPro" id="IPR051452">
    <property type="entry name" value="Diverse_Oxidoreductases"/>
</dbReference>
<dbReference type="GO" id="GO:0051537">
    <property type="term" value="F:2 iron, 2 sulfur cluster binding"/>
    <property type="evidence" value="ECO:0007669"/>
    <property type="project" value="UniProtKB-KW"/>
</dbReference>
<protein>
    <submittedName>
        <fullName evidence="8">(2Fe-2S)-binding protein</fullName>
    </submittedName>
</protein>
<dbReference type="FunFam" id="1.10.150.120:FF:000003">
    <property type="entry name" value="Carbon monoxide dehydrogenase, small subunit"/>
    <property type="match status" value="1"/>
</dbReference>
<dbReference type="RefSeq" id="WP_321169353.1">
    <property type="nucleotide sequence ID" value="NZ_JANHDL010000003.1"/>
</dbReference>
<keyword evidence="1" id="KW-0001">2Fe-2S</keyword>
<dbReference type="InterPro" id="IPR012675">
    <property type="entry name" value="Beta-grasp_dom_sf"/>
</dbReference>
<feature type="region of interest" description="Disordered" evidence="6">
    <location>
        <begin position="170"/>
        <end position="254"/>
    </location>
</feature>
<feature type="domain" description="2Fe-2S ferredoxin-type" evidence="7">
    <location>
        <begin position="5"/>
        <end position="81"/>
    </location>
</feature>
<evidence type="ECO:0000313" key="9">
    <source>
        <dbReference type="Proteomes" id="UP001597185"/>
    </source>
</evidence>
<dbReference type="InterPro" id="IPR002888">
    <property type="entry name" value="2Fe-2S-bd"/>
</dbReference>
<evidence type="ECO:0000256" key="6">
    <source>
        <dbReference type="SAM" id="MobiDB-lite"/>
    </source>
</evidence>
<dbReference type="Pfam" id="PF01799">
    <property type="entry name" value="Fer2_2"/>
    <property type="match status" value="1"/>
</dbReference>
<evidence type="ECO:0000256" key="4">
    <source>
        <dbReference type="ARBA" id="ARBA00023004"/>
    </source>
</evidence>
<dbReference type="InterPro" id="IPR036010">
    <property type="entry name" value="2Fe-2S_ferredoxin-like_sf"/>
</dbReference>
<dbReference type="EMBL" id="JBHUDB010000011">
    <property type="protein sequence ID" value="MFD1571623.1"/>
    <property type="molecule type" value="Genomic_DNA"/>
</dbReference>
<gene>
    <name evidence="8" type="ORF">ACFR9T_13695</name>
</gene>
<keyword evidence="3" id="KW-0560">Oxidoreductase</keyword>
<feature type="compositionally biased region" description="Acidic residues" evidence="6">
    <location>
        <begin position="229"/>
        <end position="246"/>
    </location>
</feature>
<evidence type="ECO:0000256" key="2">
    <source>
        <dbReference type="ARBA" id="ARBA00022723"/>
    </source>
</evidence>
<dbReference type="Pfam" id="PF00111">
    <property type="entry name" value="Fer2"/>
    <property type="match status" value="1"/>
</dbReference>
<evidence type="ECO:0000313" key="8">
    <source>
        <dbReference type="EMBL" id="MFD1571623.1"/>
    </source>
</evidence>
<dbReference type="PANTHER" id="PTHR44379:SF5">
    <property type="entry name" value="OXIDOREDUCTASE WITH IRON-SULFUR SUBUNIT"/>
    <property type="match status" value="1"/>
</dbReference>
<dbReference type="SUPFAM" id="SSF47741">
    <property type="entry name" value="CO dehydrogenase ISP C-domain like"/>
    <property type="match status" value="1"/>
</dbReference>
<dbReference type="Proteomes" id="UP001597185">
    <property type="component" value="Unassembled WGS sequence"/>
</dbReference>
<sequence length="254" mass="26351">MTDEREITLTVNGTEHTIDVEPRRLLVHAIREDLDLTGTHIGCDTGNCGACTVLKDGEPIKSCLMFAAQADGAEILTVEGMEDLPEADGIHPLQEGFRAEHGLQCGYCTPGMLMAGKALLDEDPDPDEETIRDAISGNLCRCTGYQNIVRSIEYAADELADRAAADGGAVAADGATDGENGVAEPTPAPSPEGGHDAPNIGGDADTFCGREDCCGGPGGADPFDRDALLDDADASDAADDAEANTDADDRGDTV</sequence>
<keyword evidence="2" id="KW-0479">Metal-binding</keyword>